<evidence type="ECO:0000313" key="2">
    <source>
        <dbReference type="Proteomes" id="UP000011618"/>
    </source>
</evidence>
<dbReference type="InterPro" id="IPR058264">
    <property type="entry name" value="DUF7958"/>
</dbReference>
<reference evidence="1 2" key="1">
    <citation type="journal article" date="2014" name="PLoS Genet.">
        <title>Phylogenetically driven sequencing of extremely halophilic archaea reveals strategies for static and dynamic osmo-response.</title>
        <authorList>
            <person name="Becker E.A."/>
            <person name="Seitzer P.M."/>
            <person name="Tritt A."/>
            <person name="Larsen D."/>
            <person name="Krusor M."/>
            <person name="Yao A.I."/>
            <person name="Wu D."/>
            <person name="Madern D."/>
            <person name="Eisen J.A."/>
            <person name="Darling A.E."/>
            <person name="Facciotti M.T."/>
        </authorList>
    </citation>
    <scope>NUCLEOTIDE SEQUENCE [LARGE SCALE GENOMIC DNA]</scope>
    <source>
        <strain evidence="1 2">DSM 3751</strain>
    </source>
</reference>
<dbReference type="Pfam" id="PF25858">
    <property type="entry name" value="DUF7958"/>
    <property type="match status" value="1"/>
</dbReference>
<organism evidence="1 2">
    <name type="scientific">Natrinema pallidum DSM 3751</name>
    <dbReference type="NCBI Taxonomy" id="1227495"/>
    <lineage>
        <taxon>Archaea</taxon>
        <taxon>Methanobacteriati</taxon>
        <taxon>Methanobacteriota</taxon>
        <taxon>Stenosarchaea group</taxon>
        <taxon>Halobacteria</taxon>
        <taxon>Halobacteriales</taxon>
        <taxon>Natrialbaceae</taxon>
        <taxon>Natrinema</taxon>
    </lineage>
</organism>
<accession>L9YZG5</accession>
<comment type="caution">
    <text evidence="1">The sequence shown here is derived from an EMBL/GenBank/DDBJ whole genome shotgun (WGS) entry which is preliminary data.</text>
</comment>
<sequence length="319" mass="36387">MKAVITGENDERVGVNLLDNNDAEHVIEMEFDGEIKYYEQDGYPDEPSERSPDGSRHVTQAQHYAKYYVYQEKGYQTIPAREDPDRLTIAALVLSAMDTDTFEEYFGPFYQQFKHHTEDAEPAIEIPEKLYTEDVFYYYAMDIYLGFGRDGIAKLVEQFDEPVVQEYLDEAERVLAGGDAATVADELTALASEHGLAEREQALEPADWIEATSGLHIKWQIGDELYGELNDEPAIDRGPDAQLELIPHNPDSLEALQEYAVHNLKCQARDCYVQMGVTPPEPLQVTGPGMNRLTDWYQRFADSFQPYHDPDAEIDWENV</sequence>
<proteinExistence type="predicted"/>
<dbReference type="Proteomes" id="UP000011618">
    <property type="component" value="Unassembled WGS sequence"/>
</dbReference>
<protein>
    <submittedName>
        <fullName evidence="1">Uncharacterized protein</fullName>
    </submittedName>
</protein>
<dbReference type="RefSeq" id="WP_006185305.1">
    <property type="nucleotide sequence ID" value="NZ_AOII01000045.1"/>
</dbReference>
<dbReference type="AlphaFoldDB" id="L9YZG5"/>
<dbReference type="EMBL" id="AOII01000045">
    <property type="protein sequence ID" value="ELY78333.1"/>
    <property type="molecule type" value="Genomic_DNA"/>
</dbReference>
<dbReference type="PATRIC" id="fig|1227495.3.peg.1753"/>
<evidence type="ECO:0000313" key="1">
    <source>
        <dbReference type="EMBL" id="ELY78333.1"/>
    </source>
</evidence>
<gene>
    <name evidence="1" type="ORF">C487_08694</name>
</gene>
<dbReference type="eggNOG" id="arCOG10872">
    <property type="taxonomic scope" value="Archaea"/>
</dbReference>
<name>L9YZG5_9EURY</name>
<dbReference type="OrthoDB" id="174763at2157"/>